<dbReference type="Gene3D" id="3.30.70.1050">
    <property type="entry name" value="Trigger factor ribosome-binding domain"/>
    <property type="match status" value="1"/>
</dbReference>
<dbReference type="InterPro" id="IPR008881">
    <property type="entry name" value="Trigger_fac_ribosome-bd_bac"/>
</dbReference>
<evidence type="ECO:0000256" key="4">
    <source>
        <dbReference type="ARBA" id="ARBA00016902"/>
    </source>
</evidence>
<dbReference type="GO" id="GO:0005737">
    <property type="term" value="C:cytoplasm"/>
    <property type="evidence" value="ECO:0007669"/>
    <property type="project" value="UniProtKB-SubCell"/>
</dbReference>
<dbReference type="InterPro" id="IPR027304">
    <property type="entry name" value="Trigger_fact/SurA_dom_sf"/>
</dbReference>
<comment type="function">
    <text evidence="9">Involved in protein export. Acts as a chaperone by maintaining the newly synthesized protein in an open conformation. Functions as a peptidyl-prolyl cis-trans isomerase.</text>
</comment>
<evidence type="ECO:0000259" key="10">
    <source>
        <dbReference type="Pfam" id="PF00254"/>
    </source>
</evidence>
<sequence length="443" mass="50781">MANHLLDQKSLSCVVEDIEGCRKRLKIEIPFEETLPEREKIVQDFVKKSKIAGFRIGKAPREIVEKIYKKEIERETESHLLKHVYEKAIKENALEVVNLIGIESIHYIEGEPFSFSVIVDIKPQITLPNYINIAVPKGNTEIKPEEIDQTVESIIESKASFVDVKDRTVATGDFVVISYSGSLENKPLSELIPNAGVLAKGENQWVMIKEGVFIPGFTDQLIGMETGQSKTFTIVFPQNWFLEPLRAKEVQYTVNLKAIKSKVLPLLTDELTREISGLDKKQFMEAVEKSIKENKEAHARNLQKLKIIDYLLASADFALPESEVEKEAEWIFRKAITESQEKGTPIAVLEEKKEEIYEKSLNQARRKTKLHFLLEEIAKKENISVTKEDLSVAINEMAYRERIEPQKLIKKLSTDQVNSLMNQVFFQKVLDFLLEKAKIENYE</sequence>
<name>A0A4Y8PCT8_9BACT</name>
<dbReference type="Pfam" id="PF00254">
    <property type="entry name" value="FKBP_C"/>
    <property type="match status" value="1"/>
</dbReference>
<dbReference type="Pfam" id="PF05698">
    <property type="entry name" value="Trigger_C"/>
    <property type="match status" value="1"/>
</dbReference>
<evidence type="ECO:0000313" key="13">
    <source>
        <dbReference type="EMBL" id="TFE68595.1"/>
    </source>
</evidence>
<dbReference type="Gene3D" id="3.10.50.40">
    <property type="match status" value="1"/>
</dbReference>
<dbReference type="InterPro" id="IPR046357">
    <property type="entry name" value="PPIase_dom_sf"/>
</dbReference>
<evidence type="ECO:0000256" key="6">
    <source>
        <dbReference type="ARBA" id="ARBA00023186"/>
    </source>
</evidence>
<keyword evidence="9" id="KW-0131">Cell cycle</keyword>
<dbReference type="GO" id="GO:0051083">
    <property type="term" value="P:'de novo' cotranslational protein folding"/>
    <property type="evidence" value="ECO:0007669"/>
    <property type="project" value="TreeGrafter"/>
</dbReference>
<evidence type="ECO:0000313" key="14">
    <source>
        <dbReference type="Proteomes" id="UP000297713"/>
    </source>
</evidence>
<accession>A0A4Y8PCT8</accession>
<dbReference type="InterPro" id="IPR005215">
    <property type="entry name" value="Trig_fac"/>
</dbReference>
<evidence type="ECO:0000256" key="3">
    <source>
        <dbReference type="ARBA" id="ARBA00013194"/>
    </source>
</evidence>
<reference evidence="13 14" key="1">
    <citation type="submission" date="2016-05" db="EMBL/GenBank/DDBJ databases">
        <title>Diversity and Homogeneity among Thermoacidophilic Verrucomicrobia Methanotrophs Linked with Geographical Origin.</title>
        <authorList>
            <person name="Erikstad H.-A."/>
            <person name="Smestad N.B."/>
            <person name="Ceballos R.M."/>
            <person name="Birkeland N.-K."/>
        </authorList>
    </citation>
    <scope>NUCLEOTIDE SEQUENCE [LARGE SCALE GENOMIC DNA]</scope>
    <source>
        <strain evidence="13 14">Phi</strain>
    </source>
</reference>
<keyword evidence="6 9" id="KW-0143">Chaperone</keyword>
<comment type="similarity">
    <text evidence="2 9">Belongs to the FKBP-type PPIase family. Tig subfamily.</text>
</comment>
<dbReference type="PANTHER" id="PTHR30560:SF3">
    <property type="entry name" value="TRIGGER FACTOR-LIKE PROTEIN TIG, CHLOROPLASTIC"/>
    <property type="match status" value="1"/>
</dbReference>
<dbReference type="RefSeq" id="WP_134440087.1">
    <property type="nucleotide sequence ID" value="NZ_CP065957.1"/>
</dbReference>
<dbReference type="GO" id="GO:0043335">
    <property type="term" value="P:protein unfolding"/>
    <property type="evidence" value="ECO:0007669"/>
    <property type="project" value="TreeGrafter"/>
</dbReference>
<keyword evidence="7 9" id="KW-0413">Isomerase</keyword>
<dbReference type="PIRSF" id="PIRSF003095">
    <property type="entry name" value="Trigger_factor"/>
    <property type="match status" value="1"/>
</dbReference>
<organism evidence="13 14">
    <name type="scientific">Methylacidiphilum caldifontis</name>
    <dbReference type="NCBI Taxonomy" id="2795386"/>
    <lineage>
        <taxon>Bacteria</taxon>
        <taxon>Pseudomonadati</taxon>
        <taxon>Verrucomicrobiota</taxon>
        <taxon>Methylacidiphilae</taxon>
        <taxon>Methylacidiphilales</taxon>
        <taxon>Methylacidiphilaceae</taxon>
        <taxon>Methylacidiphilum (ex Ratnadevi et al. 2023)</taxon>
    </lineage>
</organism>
<dbReference type="Gene3D" id="1.10.3120.10">
    <property type="entry name" value="Trigger factor, C-terminal domain"/>
    <property type="match status" value="1"/>
</dbReference>
<comment type="domain">
    <text evidence="9">Consists of 3 domains; the N-terminus binds the ribosome, the middle domain has PPIase activity, while the C-terminus has intrinsic chaperone activity on its own.</text>
</comment>
<dbReference type="SUPFAM" id="SSF54534">
    <property type="entry name" value="FKBP-like"/>
    <property type="match status" value="1"/>
</dbReference>
<comment type="caution">
    <text evidence="13">The sequence shown here is derived from an EMBL/GenBank/DDBJ whole genome shotgun (WGS) entry which is preliminary data.</text>
</comment>
<dbReference type="PANTHER" id="PTHR30560">
    <property type="entry name" value="TRIGGER FACTOR CHAPERONE AND PEPTIDYL-PROLYL CIS/TRANS ISOMERASE"/>
    <property type="match status" value="1"/>
</dbReference>
<evidence type="ECO:0000256" key="1">
    <source>
        <dbReference type="ARBA" id="ARBA00000971"/>
    </source>
</evidence>
<keyword evidence="14" id="KW-1185">Reference proteome</keyword>
<dbReference type="GO" id="GO:0015031">
    <property type="term" value="P:protein transport"/>
    <property type="evidence" value="ECO:0007669"/>
    <property type="project" value="UniProtKB-UniRule"/>
</dbReference>
<dbReference type="EC" id="5.2.1.8" evidence="3 9"/>
<evidence type="ECO:0000256" key="9">
    <source>
        <dbReference type="HAMAP-Rule" id="MF_00303"/>
    </source>
</evidence>
<dbReference type="InterPro" id="IPR001179">
    <property type="entry name" value="PPIase_FKBP_dom"/>
</dbReference>
<feature type="domain" description="Trigger factor ribosome-binding bacterial" evidence="11">
    <location>
        <begin position="14"/>
        <end position="153"/>
    </location>
</feature>
<dbReference type="GO" id="GO:0043022">
    <property type="term" value="F:ribosome binding"/>
    <property type="evidence" value="ECO:0007669"/>
    <property type="project" value="TreeGrafter"/>
</dbReference>
<evidence type="ECO:0000256" key="7">
    <source>
        <dbReference type="ARBA" id="ARBA00023235"/>
    </source>
</evidence>
<dbReference type="EMBL" id="LXQC01000139">
    <property type="protein sequence ID" value="TFE68595.1"/>
    <property type="molecule type" value="Genomic_DNA"/>
</dbReference>
<keyword evidence="5 9" id="KW-0697">Rotamase</keyword>
<dbReference type="HAMAP" id="MF_00303">
    <property type="entry name" value="Trigger_factor_Tig"/>
    <property type="match status" value="1"/>
</dbReference>
<evidence type="ECO:0000256" key="5">
    <source>
        <dbReference type="ARBA" id="ARBA00023110"/>
    </source>
</evidence>
<dbReference type="SUPFAM" id="SSF109998">
    <property type="entry name" value="Triger factor/SurA peptide-binding domain-like"/>
    <property type="match status" value="1"/>
</dbReference>
<keyword evidence="9" id="KW-0963">Cytoplasm</keyword>
<dbReference type="InterPro" id="IPR037041">
    <property type="entry name" value="Trigger_fac_C_sf"/>
</dbReference>
<dbReference type="InterPro" id="IPR008880">
    <property type="entry name" value="Trigger_fac_C"/>
</dbReference>
<dbReference type="Proteomes" id="UP000297713">
    <property type="component" value="Unassembled WGS sequence"/>
</dbReference>
<dbReference type="AlphaFoldDB" id="A0A4Y8PCT8"/>
<dbReference type="GO" id="GO:0044183">
    <property type="term" value="F:protein folding chaperone"/>
    <property type="evidence" value="ECO:0007669"/>
    <property type="project" value="TreeGrafter"/>
</dbReference>
<evidence type="ECO:0000259" key="12">
    <source>
        <dbReference type="Pfam" id="PF05698"/>
    </source>
</evidence>
<dbReference type="GO" id="GO:0051301">
    <property type="term" value="P:cell division"/>
    <property type="evidence" value="ECO:0007669"/>
    <property type="project" value="UniProtKB-KW"/>
</dbReference>
<keyword evidence="9" id="KW-0132">Cell division</keyword>
<dbReference type="SUPFAM" id="SSF102735">
    <property type="entry name" value="Trigger factor ribosome-binding domain"/>
    <property type="match status" value="1"/>
</dbReference>
<comment type="catalytic activity">
    <reaction evidence="1 9">
        <text>[protein]-peptidylproline (omega=180) = [protein]-peptidylproline (omega=0)</text>
        <dbReference type="Rhea" id="RHEA:16237"/>
        <dbReference type="Rhea" id="RHEA-COMP:10747"/>
        <dbReference type="Rhea" id="RHEA-COMP:10748"/>
        <dbReference type="ChEBI" id="CHEBI:83833"/>
        <dbReference type="ChEBI" id="CHEBI:83834"/>
        <dbReference type="EC" id="5.2.1.8"/>
    </reaction>
</comment>
<dbReference type="Pfam" id="PF05697">
    <property type="entry name" value="Trigger_N"/>
    <property type="match status" value="1"/>
</dbReference>
<feature type="domain" description="PPIase FKBP-type" evidence="10">
    <location>
        <begin position="166"/>
        <end position="254"/>
    </location>
</feature>
<dbReference type="GO" id="GO:0003755">
    <property type="term" value="F:peptidyl-prolyl cis-trans isomerase activity"/>
    <property type="evidence" value="ECO:0007669"/>
    <property type="project" value="UniProtKB-UniRule"/>
</dbReference>
<feature type="domain" description="Trigger factor C-terminal" evidence="12">
    <location>
        <begin position="282"/>
        <end position="435"/>
    </location>
</feature>
<gene>
    <name evidence="9" type="primary">tig</name>
    <name evidence="13" type="ORF">A7Q10_08070</name>
</gene>
<dbReference type="NCBIfam" id="TIGR00115">
    <property type="entry name" value="tig"/>
    <property type="match status" value="1"/>
</dbReference>
<protein>
    <recommendedName>
        <fullName evidence="4 9">Trigger factor</fullName>
        <shortName evidence="9">TF</shortName>
        <ecNumber evidence="3 9">5.2.1.8</ecNumber>
    </recommendedName>
    <alternativeName>
        <fullName evidence="8 9">PPIase</fullName>
    </alternativeName>
</protein>
<dbReference type="InterPro" id="IPR036611">
    <property type="entry name" value="Trigger_fac_ribosome-bd_sf"/>
</dbReference>
<dbReference type="OrthoDB" id="9767721at2"/>
<evidence type="ECO:0000256" key="2">
    <source>
        <dbReference type="ARBA" id="ARBA00005464"/>
    </source>
</evidence>
<evidence type="ECO:0000256" key="8">
    <source>
        <dbReference type="ARBA" id="ARBA00029986"/>
    </source>
</evidence>
<evidence type="ECO:0000259" key="11">
    <source>
        <dbReference type="Pfam" id="PF05697"/>
    </source>
</evidence>
<proteinExistence type="inferred from homology"/>
<comment type="subcellular location">
    <subcellularLocation>
        <location evidence="9">Cytoplasm</location>
    </subcellularLocation>
    <text evidence="9">About half TF is bound to the ribosome near the polypeptide exit tunnel while the other half is free in the cytoplasm.</text>
</comment>